<keyword evidence="2" id="KW-0645">Protease</keyword>
<dbReference type="InterPro" id="IPR011969">
    <property type="entry name" value="Clan_AA_Asp_peptidase_C"/>
</dbReference>
<dbReference type="RefSeq" id="WP_245748113.1">
    <property type="nucleotide sequence ID" value="NZ_FOUI01000003.1"/>
</dbReference>
<proteinExistence type="predicted"/>
<keyword evidence="1" id="KW-0472">Membrane</keyword>
<dbReference type="PROSITE" id="PS00141">
    <property type="entry name" value="ASP_PROTEASE"/>
    <property type="match status" value="1"/>
</dbReference>
<keyword evidence="2" id="KW-0378">Hydrolase</keyword>
<gene>
    <name evidence="2" type="ORF">SAMN05216217_10317</name>
</gene>
<keyword evidence="3" id="KW-1185">Reference proteome</keyword>
<dbReference type="SUPFAM" id="SSF50630">
    <property type="entry name" value="Acid proteases"/>
    <property type="match status" value="1"/>
</dbReference>
<organism evidence="2 3">
    <name type="scientific">Halopseudomonas yangmingensis</name>
    <dbReference type="NCBI Taxonomy" id="1720063"/>
    <lineage>
        <taxon>Bacteria</taxon>
        <taxon>Pseudomonadati</taxon>
        <taxon>Pseudomonadota</taxon>
        <taxon>Gammaproteobacteria</taxon>
        <taxon>Pseudomonadales</taxon>
        <taxon>Pseudomonadaceae</taxon>
        <taxon>Halopseudomonas</taxon>
    </lineage>
</organism>
<keyword evidence="1" id="KW-0812">Transmembrane</keyword>
<keyword evidence="1" id="KW-1133">Transmembrane helix</keyword>
<feature type="transmembrane region" description="Helical" evidence="1">
    <location>
        <begin position="12"/>
        <end position="31"/>
    </location>
</feature>
<dbReference type="Pfam" id="PF13975">
    <property type="entry name" value="gag-asp_proteas"/>
    <property type="match status" value="1"/>
</dbReference>
<accession>A0A1I4PQ04</accession>
<sequence length="172" mass="18811">MSQPASNRRVGQIMLFLAWLAGMFLAVQWFSGVEQRQRNPNMQVDSLRQNEVIEVRLRANRQGHYLASGLINGQPVTFLLDTGATFVAVPASLGPALGLQPGRRTLVNTANGQTDSFTTRIDSLVLGDIRLQGVDAGLVPGMAGDEVLLGMSALRQLEFSQQGGELILRHWR</sequence>
<dbReference type="STRING" id="1720063.SAMN05216217_10317"/>
<name>A0A1I4PQ04_9GAMM</name>
<dbReference type="NCBIfam" id="TIGR02281">
    <property type="entry name" value="clan_AA_DTGA"/>
    <property type="match status" value="1"/>
</dbReference>
<dbReference type="Proteomes" id="UP000243629">
    <property type="component" value="Unassembled WGS sequence"/>
</dbReference>
<evidence type="ECO:0000313" key="3">
    <source>
        <dbReference type="Proteomes" id="UP000243629"/>
    </source>
</evidence>
<evidence type="ECO:0000256" key="1">
    <source>
        <dbReference type="SAM" id="Phobius"/>
    </source>
</evidence>
<dbReference type="AlphaFoldDB" id="A0A1I4PQ04"/>
<dbReference type="Gene3D" id="2.40.70.10">
    <property type="entry name" value="Acid Proteases"/>
    <property type="match status" value="1"/>
</dbReference>
<dbReference type="CDD" id="cd05483">
    <property type="entry name" value="retropepsin_like_bacteria"/>
    <property type="match status" value="1"/>
</dbReference>
<dbReference type="InterPro" id="IPR021109">
    <property type="entry name" value="Peptidase_aspartic_dom_sf"/>
</dbReference>
<reference evidence="3" key="1">
    <citation type="submission" date="2016-10" db="EMBL/GenBank/DDBJ databases">
        <authorList>
            <person name="Varghese N."/>
            <person name="Submissions S."/>
        </authorList>
    </citation>
    <scope>NUCLEOTIDE SEQUENCE [LARGE SCALE GENOMIC DNA]</scope>
    <source>
        <strain evidence="3">DSM 24213</strain>
    </source>
</reference>
<protein>
    <submittedName>
        <fullName evidence="2">Aspartyl protease family protein</fullName>
    </submittedName>
</protein>
<dbReference type="EMBL" id="FOUI01000003">
    <property type="protein sequence ID" value="SFM29981.1"/>
    <property type="molecule type" value="Genomic_DNA"/>
</dbReference>
<dbReference type="InterPro" id="IPR001969">
    <property type="entry name" value="Aspartic_peptidase_AS"/>
</dbReference>
<dbReference type="InterPro" id="IPR034122">
    <property type="entry name" value="Retropepsin-like_bacterial"/>
</dbReference>
<evidence type="ECO:0000313" key="2">
    <source>
        <dbReference type="EMBL" id="SFM29981.1"/>
    </source>
</evidence>
<dbReference type="GO" id="GO:0006508">
    <property type="term" value="P:proteolysis"/>
    <property type="evidence" value="ECO:0007669"/>
    <property type="project" value="UniProtKB-KW"/>
</dbReference>
<dbReference type="GO" id="GO:0004190">
    <property type="term" value="F:aspartic-type endopeptidase activity"/>
    <property type="evidence" value="ECO:0007669"/>
    <property type="project" value="InterPro"/>
</dbReference>